<dbReference type="STRING" id="1798542.A3F54_01035"/>
<evidence type="ECO:0000259" key="1">
    <source>
        <dbReference type="Pfam" id="PF01978"/>
    </source>
</evidence>
<organism evidence="2 3">
    <name type="scientific">Candidatus Kerfeldbacteria bacterium RIFCSPHIGHO2_12_FULL_48_17</name>
    <dbReference type="NCBI Taxonomy" id="1798542"/>
    <lineage>
        <taxon>Bacteria</taxon>
        <taxon>Candidatus Kerfeldiibacteriota</taxon>
    </lineage>
</organism>
<dbReference type="AlphaFoldDB" id="A0A1G2AXI1"/>
<gene>
    <name evidence="2" type="ORF">A3F54_01035</name>
</gene>
<dbReference type="Gene3D" id="1.10.10.10">
    <property type="entry name" value="Winged helix-like DNA-binding domain superfamily/Winged helix DNA-binding domain"/>
    <property type="match status" value="1"/>
</dbReference>
<dbReference type="SUPFAM" id="SSF46785">
    <property type="entry name" value="Winged helix' DNA-binding domain"/>
    <property type="match status" value="1"/>
</dbReference>
<dbReference type="InterPro" id="IPR036390">
    <property type="entry name" value="WH_DNA-bd_sf"/>
</dbReference>
<feature type="domain" description="Transcription regulator TrmB N-terminal" evidence="1">
    <location>
        <begin position="6"/>
        <end position="69"/>
    </location>
</feature>
<dbReference type="PANTHER" id="PTHR34293">
    <property type="entry name" value="HTH-TYPE TRANSCRIPTIONAL REGULATOR TRMBL2"/>
    <property type="match status" value="1"/>
</dbReference>
<accession>A0A1G2AXI1</accession>
<dbReference type="InterPro" id="IPR051797">
    <property type="entry name" value="TrmB-like"/>
</dbReference>
<evidence type="ECO:0000313" key="3">
    <source>
        <dbReference type="Proteomes" id="UP000176952"/>
    </source>
</evidence>
<dbReference type="InterPro" id="IPR036388">
    <property type="entry name" value="WH-like_DNA-bd_sf"/>
</dbReference>
<protein>
    <recommendedName>
        <fullName evidence="1">Transcription regulator TrmB N-terminal domain-containing protein</fullName>
    </recommendedName>
</protein>
<evidence type="ECO:0000313" key="2">
    <source>
        <dbReference type="EMBL" id="OGY81633.1"/>
    </source>
</evidence>
<dbReference type="EMBL" id="MHKD01000042">
    <property type="protein sequence ID" value="OGY81633.1"/>
    <property type="molecule type" value="Genomic_DNA"/>
</dbReference>
<reference evidence="2 3" key="1">
    <citation type="journal article" date="2016" name="Nat. Commun.">
        <title>Thousands of microbial genomes shed light on interconnected biogeochemical processes in an aquifer system.</title>
        <authorList>
            <person name="Anantharaman K."/>
            <person name="Brown C.T."/>
            <person name="Hug L.A."/>
            <person name="Sharon I."/>
            <person name="Castelle C.J."/>
            <person name="Probst A.J."/>
            <person name="Thomas B.C."/>
            <person name="Singh A."/>
            <person name="Wilkins M.J."/>
            <person name="Karaoz U."/>
            <person name="Brodie E.L."/>
            <person name="Williams K.H."/>
            <person name="Hubbard S.S."/>
            <person name="Banfield J.F."/>
        </authorList>
    </citation>
    <scope>NUCLEOTIDE SEQUENCE [LARGE SCALE GENOMIC DNA]</scope>
</reference>
<dbReference type="InterPro" id="IPR002831">
    <property type="entry name" value="Tscrpt_reg_TrmB_N"/>
</dbReference>
<dbReference type="Pfam" id="PF01978">
    <property type="entry name" value="TrmB"/>
    <property type="match status" value="1"/>
</dbReference>
<name>A0A1G2AXI1_9BACT</name>
<sequence length="245" mass="28045">MDISILKKIGFSDKTAIIYLTLLQLGPSSVRALAAKAQLNRGTTYDALKWLQEQGVVNYFHKDTRQYFVAEAPEKLQTMAASRKQEIHDVEKTLTTIIPELKSLYDRGGEKPVARYFEGKKGVHQILDDVLQTTAKDKERLYRIYSAVNIREHLYQAYENYNEVRVKKKVKVKAIAIGEGGQLHGLDERKWISARGGSQTYILIYLGKTGYISIDAEKKPFGVVIENRGVYETQKIIFDELWKKL</sequence>
<proteinExistence type="predicted"/>
<comment type="caution">
    <text evidence="2">The sequence shown here is derived from an EMBL/GenBank/DDBJ whole genome shotgun (WGS) entry which is preliminary data.</text>
</comment>
<dbReference type="PANTHER" id="PTHR34293:SF1">
    <property type="entry name" value="HTH-TYPE TRANSCRIPTIONAL REGULATOR TRMBL2"/>
    <property type="match status" value="1"/>
</dbReference>
<dbReference type="Proteomes" id="UP000176952">
    <property type="component" value="Unassembled WGS sequence"/>
</dbReference>